<evidence type="ECO:0000259" key="4">
    <source>
        <dbReference type="SMART" id="SM00822"/>
    </source>
</evidence>
<dbReference type="PRINTS" id="PR00080">
    <property type="entry name" value="SDRFAMILY"/>
</dbReference>
<dbReference type="InterPro" id="IPR057326">
    <property type="entry name" value="KR_dom"/>
</dbReference>
<dbReference type="Proteomes" id="UP000824088">
    <property type="component" value="Unassembled WGS sequence"/>
</dbReference>
<dbReference type="PRINTS" id="PR00081">
    <property type="entry name" value="GDHRDH"/>
</dbReference>
<proteinExistence type="inferred from homology"/>
<evidence type="ECO:0000256" key="2">
    <source>
        <dbReference type="ARBA" id="ARBA00023002"/>
    </source>
</evidence>
<name>A0A9D1HRQ6_9FIRM</name>
<organism evidence="5 6">
    <name type="scientific">Candidatus Limadaptatus stercorigallinarum</name>
    <dbReference type="NCBI Taxonomy" id="2840845"/>
    <lineage>
        <taxon>Bacteria</taxon>
        <taxon>Bacillati</taxon>
        <taxon>Bacillota</taxon>
        <taxon>Clostridia</taxon>
        <taxon>Eubacteriales</taxon>
        <taxon>Candidatus Limadaptatus</taxon>
    </lineage>
</organism>
<dbReference type="PANTHER" id="PTHR44169">
    <property type="entry name" value="NADPH-DEPENDENT 1-ACYLDIHYDROXYACETONE PHOSPHATE REDUCTASE"/>
    <property type="match status" value="1"/>
</dbReference>
<keyword evidence="2" id="KW-0560">Oxidoreductase</keyword>
<comment type="similarity">
    <text evidence="1 3">Belongs to the short-chain dehydrogenases/reductases (SDR) family.</text>
</comment>
<dbReference type="GO" id="GO:0008206">
    <property type="term" value="P:bile acid metabolic process"/>
    <property type="evidence" value="ECO:0007669"/>
    <property type="project" value="UniProtKB-ARBA"/>
</dbReference>
<evidence type="ECO:0000313" key="5">
    <source>
        <dbReference type="EMBL" id="HIU21062.1"/>
    </source>
</evidence>
<evidence type="ECO:0000313" key="6">
    <source>
        <dbReference type="Proteomes" id="UP000824088"/>
    </source>
</evidence>
<dbReference type="Pfam" id="PF00106">
    <property type="entry name" value="adh_short"/>
    <property type="match status" value="1"/>
</dbReference>
<gene>
    <name evidence="5" type="ORF">IAD51_02325</name>
</gene>
<dbReference type="InterPro" id="IPR036291">
    <property type="entry name" value="NAD(P)-bd_dom_sf"/>
</dbReference>
<evidence type="ECO:0000256" key="1">
    <source>
        <dbReference type="ARBA" id="ARBA00006484"/>
    </source>
</evidence>
<reference evidence="5" key="2">
    <citation type="journal article" date="2021" name="PeerJ">
        <title>Extensive microbial diversity within the chicken gut microbiome revealed by metagenomics and culture.</title>
        <authorList>
            <person name="Gilroy R."/>
            <person name="Ravi A."/>
            <person name="Getino M."/>
            <person name="Pursley I."/>
            <person name="Horton D.L."/>
            <person name="Alikhan N.F."/>
            <person name="Baker D."/>
            <person name="Gharbi K."/>
            <person name="Hall N."/>
            <person name="Watson M."/>
            <person name="Adriaenssens E.M."/>
            <person name="Foster-Nyarko E."/>
            <person name="Jarju S."/>
            <person name="Secka A."/>
            <person name="Antonio M."/>
            <person name="Oren A."/>
            <person name="Chaudhuri R.R."/>
            <person name="La Ragione R."/>
            <person name="Hildebrand F."/>
            <person name="Pallen M.J."/>
        </authorList>
    </citation>
    <scope>NUCLEOTIDE SEQUENCE</scope>
    <source>
        <strain evidence="5">1063</strain>
    </source>
</reference>
<dbReference type="CDD" id="cd05374">
    <property type="entry name" value="17beta-HSD-like_SDR_c"/>
    <property type="match status" value="1"/>
</dbReference>
<protein>
    <submittedName>
        <fullName evidence="5">SDR family oxidoreductase</fullName>
    </submittedName>
</protein>
<dbReference type="SUPFAM" id="SSF51735">
    <property type="entry name" value="NAD(P)-binding Rossmann-fold domains"/>
    <property type="match status" value="1"/>
</dbReference>
<evidence type="ECO:0000256" key="3">
    <source>
        <dbReference type="RuleBase" id="RU000363"/>
    </source>
</evidence>
<dbReference type="GO" id="GO:0016491">
    <property type="term" value="F:oxidoreductase activity"/>
    <property type="evidence" value="ECO:0007669"/>
    <property type="project" value="UniProtKB-KW"/>
</dbReference>
<sequence>MSEKLKGKIVVVTGATAGIGKAAAELFKKRGATVVCMARRLSDEFDSVRADVTDADAVKAAISEIRNKYGRIDVLVNNAGMGISGAAEDTDTADVRRIFELNFFGMFNVTREVIPVMRENGGGVIVNVSSVAAELAIPFQSFYSATKAALSSFSAALRNEVAPFGIKVTCVLPGDVKTDFTAARRKNASDNPAYGDRVARSVAVMERDEKNGMPPEVIAKLIVRLASSSRPPVSRVGGGKYVFLVALSKVLPPRLVSYILGKMYA</sequence>
<dbReference type="SMART" id="SM00822">
    <property type="entry name" value="PKS_KR"/>
    <property type="match status" value="1"/>
</dbReference>
<feature type="domain" description="Ketoreductase" evidence="4">
    <location>
        <begin position="8"/>
        <end position="175"/>
    </location>
</feature>
<dbReference type="AlphaFoldDB" id="A0A9D1HRQ6"/>
<reference evidence="5" key="1">
    <citation type="submission" date="2020-10" db="EMBL/GenBank/DDBJ databases">
        <authorList>
            <person name="Gilroy R."/>
        </authorList>
    </citation>
    <scope>NUCLEOTIDE SEQUENCE</scope>
    <source>
        <strain evidence="5">1063</strain>
    </source>
</reference>
<dbReference type="InterPro" id="IPR002347">
    <property type="entry name" value="SDR_fam"/>
</dbReference>
<dbReference type="Gene3D" id="3.40.50.720">
    <property type="entry name" value="NAD(P)-binding Rossmann-like Domain"/>
    <property type="match status" value="1"/>
</dbReference>
<dbReference type="InterPro" id="IPR020904">
    <property type="entry name" value="Sc_DH/Rdtase_CS"/>
</dbReference>
<dbReference type="PANTHER" id="PTHR44169:SF6">
    <property type="entry name" value="NADPH-DEPENDENT 1-ACYLDIHYDROXYACETONE PHOSPHATE REDUCTASE"/>
    <property type="match status" value="1"/>
</dbReference>
<dbReference type="EMBL" id="DVMN01000042">
    <property type="protein sequence ID" value="HIU21062.1"/>
    <property type="molecule type" value="Genomic_DNA"/>
</dbReference>
<accession>A0A9D1HRQ6</accession>
<dbReference type="PROSITE" id="PS00061">
    <property type="entry name" value="ADH_SHORT"/>
    <property type="match status" value="1"/>
</dbReference>
<dbReference type="FunFam" id="3.40.50.720:FF:000084">
    <property type="entry name" value="Short-chain dehydrogenase reductase"/>
    <property type="match status" value="1"/>
</dbReference>
<comment type="caution">
    <text evidence="5">The sequence shown here is derived from an EMBL/GenBank/DDBJ whole genome shotgun (WGS) entry which is preliminary data.</text>
</comment>